<keyword evidence="5" id="KW-1185">Reference proteome</keyword>
<evidence type="ECO:0000256" key="1">
    <source>
        <dbReference type="ARBA" id="ARBA00023125"/>
    </source>
</evidence>
<dbReference type="Pfam" id="PF00440">
    <property type="entry name" value="TetR_N"/>
    <property type="match status" value="1"/>
</dbReference>
<dbReference type="PANTHER" id="PTHR30055:SF229">
    <property type="entry name" value="HTH-TYPE TRANSCRIPTIONAL REPRESSOR RV1474C"/>
    <property type="match status" value="1"/>
</dbReference>
<proteinExistence type="predicted"/>
<dbReference type="Proteomes" id="UP001081071">
    <property type="component" value="Unassembled WGS sequence"/>
</dbReference>
<sequence>MTEGSDRVTARRRSPKGAARRSAILEAALNAYATSDRLGPRLRDIAEAAGVTEAGVLHHFGSKDELFVAILRRRDEDAAALHDLSTAEGQNAYLAETTTTPGLTKLFVDMSAAAADPAHPAHAFMAEHRAGVVSVIARLAPDADPETIDAVAALAEGLQLQWISDPTIDVAARMRRFTTVLLDMNR</sequence>
<evidence type="ECO:0000313" key="4">
    <source>
        <dbReference type="EMBL" id="MCZ4521523.1"/>
    </source>
</evidence>
<reference evidence="4" key="1">
    <citation type="submission" date="2022-12" db="EMBL/GenBank/DDBJ databases">
        <authorList>
            <person name="Krivoruchko A.V."/>
            <person name="Elkin A."/>
        </authorList>
    </citation>
    <scope>NUCLEOTIDE SEQUENCE</scope>
    <source>
        <strain evidence="4">IEGM 1391</strain>
    </source>
</reference>
<protein>
    <submittedName>
        <fullName evidence="4">TetR family transcriptional regulator</fullName>
    </submittedName>
</protein>
<dbReference type="PROSITE" id="PS50977">
    <property type="entry name" value="HTH_TETR_2"/>
    <property type="match status" value="1"/>
</dbReference>
<evidence type="ECO:0000313" key="5">
    <source>
        <dbReference type="Proteomes" id="UP001081071"/>
    </source>
</evidence>
<dbReference type="InterPro" id="IPR050109">
    <property type="entry name" value="HTH-type_TetR-like_transc_reg"/>
</dbReference>
<gene>
    <name evidence="4" type="ORF">O4220_23645</name>
</gene>
<dbReference type="InterPro" id="IPR009057">
    <property type="entry name" value="Homeodomain-like_sf"/>
</dbReference>
<dbReference type="EMBL" id="JAPWIJ010000012">
    <property type="protein sequence ID" value="MCZ4521523.1"/>
    <property type="molecule type" value="Genomic_DNA"/>
</dbReference>
<accession>A0ABT4ML33</accession>
<dbReference type="SUPFAM" id="SSF48498">
    <property type="entry name" value="Tetracyclin repressor-like, C-terminal domain"/>
    <property type="match status" value="1"/>
</dbReference>
<dbReference type="Gene3D" id="1.10.357.10">
    <property type="entry name" value="Tetracycline Repressor, domain 2"/>
    <property type="match status" value="1"/>
</dbReference>
<keyword evidence="1 2" id="KW-0238">DNA-binding</keyword>
<dbReference type="PANTHER" id="PTHR30055">
    <property type="entry name" value="HTH-TYPE TRANSCRIPTIONAL REGULATOR RUTR"/>
    <property type="match status" value="1"/>
</dbReference>
<name>A0ABT4ML33_9NOCA</name>
<dbReference type="RefSeq" id="WP_269607973.1">
    <property type="nucleotide sequence ID" value="NZ_JAPWIJ010000012.1"/>
</dbReference>
<dbReference type="SUPFAM" id="SSF46689">
    <property type="entry name" value="Homeodomain-like"/>
    <property type="match status" value="1"/>
</dbReference>
<dbReference type="PRINTS" id="PR00455">
    <property type="entry name" value="HTHTETR"/>
</dbReference>
<dbReference type="InterPro" id="IPR001647">
    <property type="entry name" value="HTH_TetR"/>
</dbReference>
<comment type="caution">
    <text evidence="4">The sequence shown here is derived from an EMBL/GenBank/DDBJ whole genome shotgun (WGS) entry which is preliminary data.</text>
</comment>
<feature type="DNA-binding region" description="H-T-H motif" evidence="2">
    <location>
        <begin position="41"/>
        <end position="60"/>
    </location>
</feature>
<feature type="domain" description="HTH tetR-type" evidence="3">
    <location>
        <begin position="18"/>
        <end position="78"/>
    </location>
</feature>
<evidence type="ECO:0000256" key="2">
    <source>
        <dbReference type="PROSITE-ProRule" id="PRU00335"/>
    </source>
</evidence>
<evidence type="ECO:0000259" key="3">
    <source>
        <dbReference type="PROSITE" id="PS50977"/>
    </source>
</evidence>
<organism evidence="4 5">
    <name type="scientific">Rhodococcus ruber</name>
    <dbReference type="NCBI Taxonomy" id="1830"/>
    <lineage>
        <taxon>Bacteria</taxon>
        <taxon>Bacillati</taxon>
        <taxon>Actinomycetota</taxon>
        <taxon>Actinomycetes</taxon>
        <taxon>Mycobacteriales</taxon>
        <taxon>Nocardiaceae</taxon>
        <taxon>Rhodococcus</taxon>
    </lineage>
</organism>
<dbReference type="InterPro" id="IPR036271">
    <property type="entry name" value="Tet_transcr_reg_TetR-rel_C_sf"/>
</dbReference>